<organism evidence="2 3">
    <name type="scientific">Methylobacterium brachiatum</name>
    <dbReference type="NCBI Taxonomy" id="269660"/>
    <lineage>
        <taxon>Bacteria</taxon>
        <taxon>Pseudomonadati</taxon>
        <taxon>Pseudomonadota</taxon>
        <taxon>Alphaproteobacteria</taxon>
        <taxon>Hyphomicrobiales</taxon>
        <taxon>Methylobacteriaceae</taxon>
        <taxon>Methylobacterium</taxon>
    </lineage>
</organism>
<dbReference type="PANTHER" id="PTHR43245:SF13">
    <property type="entry name" value="UDP-D-APIOSE_UDP-D-XYLOSE SYNTHASE 2"/>
    <property type="match status" value="1"/>
</dbReference>
<proteinExistence type="predicted"/>
<dbReference type="PANTHER" id="PTHR43245">
    <property type="entry name" value="BIFUNCTIONAL POLYMYXIN RESISTANCE PROTEIN ARNA"/>
    <property type="match status" value="1"/>
</dbReference>
<name>A0ABV1RAQ0_9HYPH</name>
<feature type="domain" description="NAD-dependent epimerase/dehydratase" evidence="1">
    <location>
        <begin position="8"/>
        <end position="228"/>
    </location>
</feature>
<evidence type="ECO:0000313" key="2">
    <source>
        <dbReference type="EMBL" id="MER2291928.1"/>
    </source>
</evidence>
<evidence type="ECO:0000313" key="3">
    <source>
        <dbReference type="Proteomes" id="UP001432995"/>
    </source>
</evidence>
<reference evidence="2" key="1">
    <citation type="submission" date="2024-06" db="EMBL/GenBank/DDBJ databases">
        <authorList>
            <person name="Campbell A.G."/>
        </authorList>
    </citation>
    <scope>NUCLEOTIDE SEQUENCE</scope>
    <source>
        <strain evidence="2">EM17</strain>
    </source>
</reference>
<dbReference type="EMBL" id="JBELQD010000065">
    <property type="protein sequence ID" value="MER2291928.1"/>
    <property type="molecule type" value="Genomic_DNA"/>
</dbReference>
<dbReference type="Gene3D" id="3.90.25.10">
    <property type="entry name" value="UDP-galactose 4-epimerase, domain 1"/>
    <property type="match status" value="1"/>
</dbReference>
<dbReference type="InterPro" id="IPR001509">
    <property type="entry name" value="Epimerase_deHydtase"/>
</dbReference>
<dbReference type="Proteomes" id="UP001432995">
    <property type="component" value="Unassembled WGS sequence"/>
</dbReference>
<sequence>MSSGARRVLVTGATGFVGTHAIPALRARGFEVHALGRARPEASTVAFHPVDLLDAGAVRAAVQAVRASHLLHLAWYAEPGLYWRAAANLDWVAASLALVRAFREAGGGRAVVAGTCAEYAWGPERLSEDAPCVPATLYGAAKDGTRRILAAYAGETGLSLAWGRLFFLYGPGERPGRLVGDAIRALASGARFATSPGYQRRDFSHVADAAGAFAALVESDVAGPVNVGSGAAVPVRAILERIGALTGRPDLIDFGARPLPASEPAGIEAAVTRLRDAVGFRPRYDLDAGLRQTFAALGPKP</sequence>
<dbReference type="Pfam" id="PF01370">
    <property type="entry name" value="Epimerase"/>
    <property type="match status" value="1"/>
</dbReference>
<evidence type="ECO:0000259" key="1">
    <source>
        <dbReference type="Pfam" id="PF01370"/>
    </source>
</evidence>
<comment type="caution">
    <text evidence="2">The sequence shown here is derived from an EMBL/GenBank/DDBJ whole genome shotgun (WGS) entry which is preliminary data.</text>
</comment>
<accession>A0ABV1RAQ0</accession>
<gene>
    <name evidence="2" type="ORF">ABS770_27090</name>
</gene>
<dbReference type="RefSeq" id="WP_350381303.1">
    <property type="nucleotide sequence ID" value="NZ_JBELQD010000065.1"/>
</dbReference>
<dbReference type="InterPro" id="IPR050177">
    <property type="entry name" value="Lipid_A_modif_metabolic_enz"/>
</dbReference>
<dbReference type="SUPFAM" id="SSF51735">
    <property type="entry name" value="NAD(P)-binding Rossmann-fold domains"/>
    <property type="match status" value="1"/>
</dbReference>
<dbReference type="InterPro" id="IPR036291">
    <property type="entry name" value="NAD(P)-bd_dom_sf"/>
</dbReference>
<dbReference type="Gene3D" id="3.40.50.720">
    <property type="entry name" value="NAD(P)-binding Rossmann-like Domain"/>
    <property type="match status" value="1"/>
</dbReference>
<protein>
    <submittedName>
        <fullName evidence="2">NAD(P)-dependent oxidoreductase</fullName>
    </submittedName>
</protein>
<keyword evidence="3" id="KW-1185">Reference proteome</keyword>